<keyword evidence="2" id="KW-1185">Reference proteome</keyword>
<protein>
    <submittedName>
        <fullName evidence="1">Uncharacterized protein</fullName>
    </submittedName>
</protein>
<dbReference type="AlphaFoldDB" id="A0A2U2DSS0"/>
<reference evidence="1 2" key="1">
    <citation type="submission" date="2018-05" db="EMBL/GenBank/DDBJ databases">
        <title>The draft genome of strain NS-104.</title>
        <authorList>
            <person name="Hang P."/>
            <person name="Jiang J."/>
        </authorList>
    </citation>
    <scope>NUCLEOTIDE SEQUENCE [LARGE SCALE GENOMIC DNA]</scope>
    <source>
        <strain evidence="1 2">NS-104</strain>
    </source>
</reference>
<evidence type="ECO:0000313" key="1">
    <source>
        <dbReference type="EMBL" id="PWE56363.1"/>
    </source>
</evidence>
<evidence type="ECO:0000313" key="2">
    <source>
        <dbReference type="Proteomes" id="UP000245252"/>
    </source>
</evidence>
<dbReference type="Proteomes" id="UP000245252">
    <property type="component" value="Unassembled WGS sequence"/>
</dbReference>
<accession>A0A2U2DSS0</accession>
<dbReference type="EMBL" id="QFBC01000003">
    <property type="protein sequence ID" value="PWE56363.1"/>
    <property type="molecule type" value="Genomic_DNA"/>
</dbReference>
<name>A0A2U2DSS0_9HYPH</name>
<comment type="caution">
    <text evidence="1">The sequence shown here is derived from an EMBL/GenBank/DDBJ whole genome shotgun (WGS) entry which is preliminary data.</text>
</comment>
<proteinExistence type="predicted"/>
<sequence>MAKAPAKPANPYDDLDDDARYQVEIAAPFKVGRAWVRPGQKVTLTGRIIKDNADGVSAVQPLDR</sequence>
<gene>
    <name evidence="1" type="ORF">DEM27_08155</name>
</gene>
<organism evidence="1 2">
    <name type="scientific">Metarhizobium album</name>
    <dbReference type="NCBI Taxonomy" id="2182425"/>
    <lineage>
        <taxon>Bacteria</taxon>
        <taxon>Pseudomonadati</taxon>
        <taxon>Pseudomonadota</taxon>
        <taxon>Alphaproteobacteria</taxon>
        <taxon>Hyphomicrobiales</taxon>
        <taxon>Rhizobiaceae</taxon>
        <taxon>Metarhizobium</taxon>
    </lineage>
</organism>
<dbReference type="RefSeq" id="WP_109457740.1">
    <property type="nucleotide sequence ID" value="NZ_QFBC01000003.1"/>
</dbReference>